<accession>A0AAD9JX47</accession>
<evidence type="ECO:0000256" key="3">
    <source>
        <dbReference type="SAM" id="SignalP"/>
    </source>
</evidence>
<dbReference type="InterPro" id="IPR036179">
    <property type="entry name" value="Ig-like_dom_sf"/>
</dbReference>
<feature type="region of interest" description="Disordered" evidence="1">
    <location>
        <begin position="222"/>
        <end position="249"/>
    </location>
</feature>
<reference evidence="4" key="1">
    <citation type="journal article" date="2023" name="Mol. Biol. Evol.">
        <title>Third-Generation Sequencing Reveals the Adaptive Role of the Epigenome in Three Deep-Sea Polychaetes.</title>
        <authorList>
            <person name="Perez M."/>
            <person name="Aroh O."/>
            <person name="Sun Y."/>
            <person name="Lan Y."/>
            <person name="Juniper S.K."/>
            <person name="Young C.R."/>
            <person name="Angers B."/>
            <person name="Qian P.Y."/>
        </authorList>
    </citation>
    <scope>NUCLEOTIDE SEQUENCE</scope>
    <source>
        <strain evidence="4">P08H-3</strain>
    </source>
</reference>
<dbReference type="Proteomes" id="UP001208570">
    <property type="component" value="Unassembled WGS sequence"/>
</dbReference>
<organism evidence="4 5">
    <name type="scientific">Paralvinella palmiformis</name>
    <dbReference type="NCBI Taxonomy" id="53620"/>
    <lineage>
        <taxon>Eukaryota</taxon>
        <taxon>Metazoa</taxon>
        <taxon>Spiralia</taxon>
        <taxon>Lophotrochozoa</taxon>
        <taxon>Annelida</taxon>
        <taxon>Polychaeta</taxon>
        <taxon>Sedentaria</taxon>
        <taxon>Canalipalpata</taxon>
        <taxon>Terebellida</taxon>
        <taxon>Terebelliformia</taxon>
        <taxon>Alvinellidae</taxon>
        <taxon>Paralvinella</taxon>
    </lineage>
</organism>
<comment type="caution">
    <text evidence="4">The sequence shown here is derived from an EMBL/GenBank/DDBJ whole genome shotgun (WGS) entry which is preliminary data.</text>
</comment>
<keyword evidence="5" id="KW-1185">Reference proteome</keyword>
<keyword evidence="3" id="KW-0732">Signal</keyword>
<feature type="signal peptide" evidence="3">
    <location>
        <begin position="1"/>
        <end position="21"/>
    </location>
</feature>
<evidence type="ECO:0000313" key="5">
    <source>
        <dbReference type="Proteomes" id="UP001208570"/>
    </source>
</evidence>
<keyword evidence="2" id="KW-0472">Membrane</keyword>
<keyword evidence="2" id="KW-1133">Transmembrane helix</keyword>
<dbReference type="EMBL" id="JAODUP010000125">
    <property type="protein sequence ID" value="KAK2160909.1"/>
    <property type="molecule type" value="Genomic_DNA"/>
</dbReference>
<dbReference type="AlphaFoldDB" id="A0AAD9JX47"/>
<sequence>MFHPSFTAAFGCLLLAASVQGQEDYCVYEPGTFITTVTEEHDCVILDCNNITMNATRYTFEGWILANVSLLNSSYDGDKYSVDDDNWTLVIRNISHEDTGFYHCVLSSVTGERYLVRMGLNAKGPFFITGWEEYEKNTIVGLTAFGSFVVLLIIAELLWKFRYKSDVDDGSSVGEANARDVHYEKIISPTHRVELRTPRGHPAVPAYVPHQEGTLPSMVNDSEIRKRPAGLERRTNEQTKKLDQPAPGVDNIAFVPDGNFTPGIPDNAETTSL</sequence>
<evidence type="ECO:0008006" key="6">
    <source>
        <dbReference type="Google" id="ProtNLM"/>
    </source>
</evidence>
<dbReference type="SUPFAM" id="SSF48726">
    <property type="entry name" value="Immunoglobulin"/>
    <property type="match status" value="1"/>
</dbReference>
<feature type="compositionally biased region" description="Basic and acidic residues" evidence="1">
    <location>
        <begin position="222"/>
        <end position="243"/>
    </location>
</feature>
<dbReference type="InterPro" id="IPR013783">
    <property type="entry name" value="Ig-like_fold"/>
</dbReference>
<dbReference type="Gene3D" id="2.60.40.10">
    <property type="entry name" value="Immunoglobulins"/>
    <property type="match status" value="1"/>
</dbReference>
<feature type="transmembrane region" description="Helical" evidence="2">
    <location>
        <begin position="139"/>
        <end position="159"/>
    </location>
</feature>
<proteinExistence type="predicted"/>
<feature type="chain" id="PRO_5041971006" description="Ig-like domain-containing protein" evidence="3">
    <location>
        <begin position="22"/>
        <end position="273"/>
    </location>
</feature>
<dbReference type="CDD" id="cd00096">
    <property type="entry name" value="Ig"/>
    <property type="match status" value="1"/>
</dbReference>
<keyword evidence="2" id="KW-0812">Transmembrane</keyword>
<evidence type="ECO:0000256" key="1">
    <source>
        <dbReference type="SAM" id="MobiDB-lite"/>
    </source>
</evidence>
<name>A0AAD9JX47_9ANNE</name>
<gene>
    <name evidence="4" type="ORF">LSH36_125g06000</name>
</gene>
<evidence type="ECO:0000313" key="4">
    <source>
        <dbReference type="EMBL" id="KAK2160909.1"/>
    </source>
</evidence>
<evidence type="ECO:0000256" key="2">
    <source>
        <dbReference type="SAM" id="Phobius"/>
    </source>
</evidence>
<protein>
    <recommendedName>
        <fullName evidence="6">Ig-like domain-containing protein</fullName>
    </recommendedName>
</protein>